<reference evidence="6 7" key="1">
    <citation type="submission" date="2017-09" db="EMBL/GenBank/DDBJ databases">
        <title>Depth-based differentiation of microbial function through sediment-hosted aquifers and enrichment of novel symbionts in the deep terrestrial subsurface.</title>
        <authorList>
            <person name="Probst A.J."/>
            <person name="Ladd B."/>
            <person name="Jarett J.K."/>
            <person name="Geller-Mcgrath D.E."/>
            <person name="Sieber C.M."/>
            <person name="Emerson J.B."/>
            <person name="Anantharaman K."/>
            <person name="Thomas B.C."/>
            <person name="Malmstrom R."/>
            <person name="Stieglmeier M."/>
            <person name="Klingl A."/>
            <person name="Woyke T."/>
            <person name="Ryan C.M."/>
            <person name="Banfield J.F."/>
        </authorList>
    </citation>
    <scope>NUCLEOTIDE SEQUENCE [LARGE SCALE GENOMIC DNA]</scope>
    <source>
        <strain evidence="6">CG11_big_fil_rev_8_21_14_0_20_35_14</strain>
    </source>
</reference>
<name>A0A2H0N818_9BACT</name>
<evidence type="ECO:0000313" key="7">
    <source>
        <dbReference type="Proteomes" id="UP000229893"/>
    </source>
</evidence>
<dbReference type="Pfam" id="PF07681">
    <property type="entry name" value="DoxX"/>
    <property type="match status" value="1"/>
</dbReference>
<evidence type="ECO:0008006" key="8">
    <source>
        <dbReference type="Google" id="ProtNLM"/>
    </source>
</evidence>
<evidence type="ECO:0000256" key="2">
    <source>
        <dbReference type="ARBA" id="ARBA00022692"/>
    </source>
</evidence>
<keyword evidence="2 5" id="KW-0812">Transmembrane</keyword>
<evidence type="ECO:0000256" key="4">
    <source>
        <dbReference type="ARBA" id="ARBA00023136"/>
    </source>
</evidence>
<dbReference type="GO" id="GO:0016020">
    <property type="term" value="C:membrane"/>
    <property type="evidence" value="ECO:0007669"/>
    <property type="project" value="UniProtKB-SubCell"/>
</dbReference>
<comment type="caution">
    <text evidence="6">The sequence shown here is derived from an EMBL/GenBank/DDBJ whole genome shotgun (WGS) entry which is preliminary data.</text>
</comment>
<dbReference type="InterPro" id="IPR032808">
    <property type="entry name" value="DoxX"/>
</dbReference>
<feature type="transmembrane region" description="Helical" evidence="5">
    <location>
        <begin position="45"/>
        <end position="66"/>
    </location>
</feature>
<evidence type="ECO:0000313" key="6">
    <source>
        <dbReference type="EMBL" id="PIR05038.1"/>
    </source>
</evidence>
<evidence type="ECO:0000256" key="1">
    <source>
        <dbReference type="ARBA" id="ARBA00004141"/>
    </source>
</evidence>
<comment type="subcellular location">
    <subcellularLocation>
        <location evidence="1">Membrane</location>
        <topology evidence="1">Multi-pass membrane protein</topology>
    </subcellularLocation>
</comment>
<evidence type="ECO:0000256" key="3">
    <source>
        <dbReference type="ARBA" id="ARBA00022989"/>
    </source>
</evidence>
<sequence length="114" mass="12279">MKSLAYPILRLGLGITFVWMGVLIFQNPGIFGDIIASWATDFLVIDTTTVATIVAVVDVIIGALMIVNFWTRLAAIIGAIHLLIVFVITFGNDATSARELGLLAATLSLFLNKN</sequence>
<accession>A0A2H0N818</accession>
<dbReference type="AlphaFoldDB" id="A0A2H0N818"/>
<gene>
    <name evidence="6" type="ORF">COV57_01155</name>
</gene>
<evidence type="ECO:0000256" key="5">
    <source>
        <dbReference type="SAM" id="Phobius"/>
    </source>
</evidence>
<keyword evidence="4 5" id="KW-0472">Membrane</keyword>
<proteinExistence type="predicted"/>
<keyword evidence="3 5" id="KW-1133">Transmembrane helix</keyword>
<protein>
    <recommendedName>
        <fullName evidence="8">DoxX family protein</fullName>
    </recommendedName>
</protein>
<feature type="transmembrane region" description="Helical" evidence="5">
    <location>
        <begin position="73"/>
        <end position="91"/>
    </location>
</feature>
<organism evidence="6 7">
    <name type="scientific">Candidatus Liptonbacteria bacterium CG11_big_fil_rev_8_21_14_0_20_35_14</name>
    <dbReference type="NCBI Taxonomy" id="1974634"/>
    <lineage>
        <taxon>Bacteria</taxon>
        <taxon>Candidatus Liptoniibacteriota</taxon>
    </lineage>
</organism>
<feature type="transmembrane region" description="Helical" evidence="5">
    <location>
        <begin position="7"/>
        <end position="25"/>
    </location>
</feature>
<dbReference type="EMBL" id="PCWO01000018">
    <property type="protein sequence ID" value="PIR05038.1"/>
    <property type="molecule type" value="Genomic_DNA"/>
</dbReference>
<dbReference type="Proteomes" id="UP000229893">
    <property type="component" value="Unassembled WGS sequence"/>
</dbReference>